<feature type="region of interest" description="Disordered" evidence="1">
    <location>
        <begin position="473"/>
        <end position="507"/>
    </location>
</feature>
<dbReference type="Proteomes" id="UP000807342">
    <property type="component" value="Unassembled WGS sequence"/>
</dbReference>
<dbReference type="Gene3D" id="3.80.10.10">
    <property type="entry name" value="Ribonuclease Inhibitor"/>
    <property type="match status" value="1"/>
</dbReference>
<evidence type="ECO:0000313" key="2">
    <source>
        <dbReference type="EMBL" id="KAF9450301.1"/>
    </source>
</evidence>
<protein>
    <recommendedName>
        <fullName evidence="4">F-box domain-containing protein</fullName>
    </recommendedName>
</protein>
<keyword evidence="3" id="KW-1185">Reference proteome</keyword>
<comment type="caution">
    <text evidence="2">The sequence shown here is derived from an EMBL/GenBank/DDBJ whole genome shotgun (WGS) entry which is preliminary data.</text>
</comment>
<dbReference type="OrthoDB" id="3365698at2759"/>
<sequence length="613" mass="68924">MITALSDKLSTNYIPTPDEMRSLRSELIGLNQKTSYLEKQIQELRGTLHELEVESSGLDYKINAYRGMLSPTRHLLPEILQEIFVRCLPTSSIPVMSASEAPLCLARVCRQWRDLVYATPNLWAAIHIAVPAQDATHTCNHAIRTQAITDWLLRSGVRPLSISISQPSAFFQQSLPTDDTIRSYFEAISPFITRCRTLCFRGRLRWEHFPQRHQDSEFPLLRCISFDGGFGSNGDETMEELKKAAFLKAPELYQVSLIPCGPRAAELPLRWKQLTKLNLCEVREPWKTEHALSIQDALSLLSCCPDLIFCSLPLSNAGATHISNMADNAPSMVHMPTLTSFTIRCDIDPQGFLARLSAPSLRYFKYHQLPPSPQDNWRWDGDETFHVALAPFIQRVVRPVEELQLLATYLQPRDAIACLELFPGLKRLSLLGSGNMDTSYPPFHGAWDQVPNLSIGNGIIKCLIKGVAHSEDFDQESSDEESTTGSATQEPSARDSSDDEDQSEGASSLCPNLEAFFCSGTSFSDKLMLQFIRSRTSPRTSHEVSRLRWVNITFNGRKEDSRIRETLDNLQERNGVLILARYIPPWTPAGYDSPYSGLITGPAIYSSAFNENY</sequence>
<reference evidence="2" key="1">
    <citation type="submission" date="2020-11" db="EMBL/GenBank/DDBJ databases">
        <authorList>
            <consortium name="DOE Joint Genome Institute"/>
            <person name="Ahrendt S."/>
            <person name="Riley R."/>
            <person name="Andreopoulos W."/>
            <person name="Labutti K."/>
            <person name="Pangilinan J."/>
            <person name="Ruiz-Duenas F.J."/>
            <person name="Barrasa J.M."/>
            <person name="Sanchez-Garcia M."/>
            <person name="Camarero S."/>
            <person name="Miyauchi S."/>
            <person name="Serrano A."/>
            <person name="Linde D."/>
            <person name="Babiker R."/>
            <person name="Drula E."/>
            <person name="Ayuso-Fernandez I."/>
            <person name="Pacheco R."/>
            <person name="Padilla G."/>
            <person name="Ferreira P."/>
            <person name="Barriuso J."/>
            <person name="Kellner H."/>
            <person name="Castanera R."/>
            <person name="Alfaro M."/>
            <person name="Ramirez L."/>
            <person name="Pisabarro A.G."/>
            <person name="Kuo A."/>
            <person name="Tritt A."/>
            <person name="Lipzen A."/>
            <person name="He G."/>
            <person name="Yan M."/>
            <person name="Ng V."/>
            <person name="Cullen D."/>
            <person name="Martin F."/>
            <person name="Rosso M.-N."/>
            <person name="Henrissat B."/>
            <person name="Hibbett D."/>
            <person name="Martinez A.T."/>
            <person name="Grigoriev I.V."/>
        </authorList>
    </citation>
    <scope>NUCLEOTIDE SEQUENCE</scope>
    <source>
        <strain evidence="2">MF-IS2</strain>
    </source>
</reference>
<feature type="compositionally biased region" description="Acidic residues" evidence="1">
    <location>
        <begin position="473"/>
        <end position="482"/>
    </location>
</feature>
<evidence type="ECO:0000256" key="1">
    <source>
        <dbReference type="SAM" id="MobiDB-lite"/>
    </source>
</evidence>
<dbReference type="InterPro" id="IPR032675">
    <property type="entry name" value="LRR_dom_sf"/>
</dbReference>
<evidence type="ECO:0008006" key="4">
    <source>
        <dbReference type="Google" id="ProtNLM"/>
    </source>
</evidence>
<evidence type="ECO:0000313" key="3">
    <source>
        <dbReference type="Proteomes" id="UP000807342"/>
    </source>
</evidence>
<name>A0A9P5XJG0_9AGAR</name>
<gene>
    <name evidence="2" type="ORF">P691DRAFT_810611</name>
</gene>
<proteinExistence type="predicted"/>
<accession>A0A9P5XJG0</accession>
<dbReference type="EMBL" id="MU151108">
    <property type="protein sequence ID" value="KAF9450301.1"/>
    <property type="molecule type" value="Genomic_DNA"/>
</dbReference>
<organism evidence="2 3">
    <name type="scientific">Macrolepiota fuliginosa MF-IS2</name>
    <dbReference type="NCBI Taxonomy" id="1400762"/>
    <lineage>
        <taxon>Eukaryota</taxon>
        <taxon>Fungi</taxon>
        <taxon>Dikarya</taxon>
        <taxon>Basidiomycota</taxon>
        <taxon>Agaricomycotina</taxon>
        <taxon>Agaricomycetes</taxon>
        <taxon>Agaricomycetidae</taxon>
        <taxon>Agaricales</taxon>
        <taxon>Agaricineae</taxon>
        <taxon>Agaricaceae</taxon>
        <taxon>Macrolepiota</taxon>
    </lineage>
</organism>
<dbReference type="AlphaFoldDB" id="A0A9P5XJG0"/>